<dbReference type="Proteomes" id="UP000737018">
    <property type="component" value="Unassembled WGS sequence"/>
</dbReference>
<dbReference type="PRINTS" id="PR01217">
    <property type="entry name" value="PRICHEXTENSN"/>
</dbReference>
<protein>
    <submittedName>
        <fullName evidence="4">Uncharacterized protein</fullName>
    </submittedName>
</protein>
<organism evidence="4 5">
    <name type="scientific">Castanea mollissima</name>
    <name type="common">Chinese chestnut</name>
    <dbReference type="NCBI Taxonomy" id="60419"/>
    <lineage>
        <taxon>Eukaryota</taxon>
        <taxon>Viridiplantae</taxon>
        <taxon>Streptophyta</taxon>
        <taxon>Embryophyta</taxon>
        <taxon>Tracheophyta</taxon>
        <taxon>Spermatophyta</taxon>
        <taxon>Magnoliopsida</taxon>
        <taxon>eudicotyledons</taxon>
        <taxon>Gunneridae</taxon>
        <taxon>Pentapetalae</taxon>
        <taxon>rosids</taxon>
        <taxon>fabids</taxon>
        <taxon>Fagales</taxon>
        <taxon>Fagaceae</taxon>
        <taxon>Castanea</taxon>
    </lineage>
</organism>
<reference evidence="4" key="1">
    <citation type="submission" date="2020-03" db="EMBL/GenBank/DDBJ databases">
        <title>Castanea mollissima Vanexum genome sequencing.</title>
        <authorList>
            <person name="Staton M."/>
        </authorList>
    </citation>
    <scope>NUCLEOTIDE SEQUENCE</scope>
    <source>
        <tissue evidence="4">Leaf</tissue>
    </source>
</reference>
<feature type="signal peptide" evidence="3">
    <location>
        <begin position="1"/>
        <end position="20"/>
    </location>
</feature>
<evidence type="ECO:0000256" key="3">
    <source>
        <dbReference type="SAM" id="SignalP"/>
    </source>
</evidence>
<dbReference type="EMBL" id="JRKL02005800">
    <property type="protein sequence ID" value="KAF3949898.1"/>
    <property type="molecule type" value="Genomic_DNA"/>
</dbReference>
<proteinExistence type="predicted"/>
<sequence length="159" mass="17450">MDVMFFILITLLTIAPPTPPLPPPPPITHFWPDPTVSPPALPPIPPPLTSPTPPPPPPLKFPPFPPFHPSPPPPRQPLQPPDTTPPPPSRPPLVPLALLGILTLTGGLLVVYAIARYNRPRSEEENPERCISSERWITKNSEPPRSFIHPYLGGYAIGW</sequence>
<name>A0A8J4QRS5_9ROSI</name>
<keyword evidence="2" id="KW-0812">Transmembrane</keyword>
<evidence type="ECO:0000313" key="5">
    <source>
        <dbReference type="Proteomes" id="UP000737018"/>
    </source>
</evidence>
<feature type="transmembrane region" description="Helical" evidence="2">
    <location>
        <begin position="93"/>
        <end position="115"/>
    </location>
</feature>
<gene>
    <name evidence="4" type="ORF">CMV_024286</name>
</gene>
<keyword evidence="2" id="KW-0472">Membrane</keyword>
<accession>A0A8J4QRS5</accession>
<evidence type="ECO:0000313" key="4">
    <source>
        <dbReference type="EMBL" id="KAF3949898.1"/>
    </source>
</evidence>
<dbReference type="AlphaFoldDB" id="A0A8J4QRS5"/>
<keyword evidence="5" id="KW-1185">Reference proteome</keyword>
<feature type="chain" id="PRO_5035146326" evidence="3">
    <location>
        <begin position="21"/>
        <end position="159"/>
    </location>
</feature>
<keyword evidence="3" id="KW-0732">Signal</keyword>
<feature type="region of interest" description="Disordered" evidence="1">
    <location>
        <begin position="25"/>
        <end position="91"/>
    </location>
</feature>
<feature type="compositionally biased region" description="Pro residues" evidence="1">
    <location>
        <begin position="35"/>
        <end position="91"/>
    </location>
</feature>
<keyword evidence="2" id="KW-1133">Transmembrane helix</keyword>
<evidence type="ECO:0000256" key="2">
    <source>
        <dbReference type="SAM" id="Phobius"/>
    </source>
</evidence>
<comment type="caution">
    <text evidence="4">The sequence shown here is derived from an EMBL/GenBank/DDBJ whole genome shotgun (WGS) entry which is preliminary data.</text>
</comment>
<evidence type="ECO:0000256" key="1">
    <source>
        <dbReference type="SAM" id="MobiDB-lite"/>
    </source>
</evidence>